<dbReference type="STRING" id="1095778.SAMN04489842_2471"/>
<protein>
    <submittedName>
        <fullName evidence="1">Uncharacterized protein</fullName>
    </submittedName>
</protein>
<dbReference type="RefSeq" id="WP_090382099.1">
    <property type="nucleotide sequence ID" value="NZ_FNLC01000002.1"/>
</dbReference>
<dbReference type="Proteomes" id="UP000198848">
    <property type="component" value="Unassembled WGS sequence"/>
</dbReference>
<reference evidence="2" key="1">
    <citation type="submission" date="2016-10" db="EMBL/GenBank/DDBJ databases">
        <authorList>
            <person name="Varghese N."/>
            <person name="Submissions S."/>
        </authorList>
    </citation>
    <scope>NUCLEOTIDE SEQUENCE [LARGE SCALE GENOMIC DNA]</scope>
    <source>
        <strain evidence="2">DSM 24767</strain>
    </source>
</reference>
<dbReference type="EMBL" id="FNLC01000002">
    <property type="protein sequence ID" value="SDR13553.1"/>
    <property type="molecule type" value="Genomic_DNA"/>
</dbReference>
<dbReference type="OrthoDB" id="188277at2157"/>
<proteinExistence type="predicted"/>
<dbReference type="AlphaFoldDB" id="A0A1H1GKD6"/>
<accession>A0A1H1GKD6</accession>
<evidence type="ECO:0000313" key="2">
    <source>
        <dbReference type="Proteomes" id="UP000198848"/>
    </source>
</evidence>
<evidence type="ECO:0000313" key="1">
    <source>
        <dbReference type="EMBL" id="SDR13553.1"/>
    </source>
</evidence>
<organism evidence="1 2">
    <name type="scientific">Natronobacterium texcoconense</name>
    <dbReference type="NCBI Taxonomy" id="1095778"/>
    <lineage>
        <taxon>Archaea</taxon>
        <taxon>Methanobacteriati</taxon>
        <taxon>Methanobacteriota</taxon>
        <taxon>Stenosarchaea group</taxon>
        <taxon>Halobacteria</taxon>
        <taxon>Halobacteriales</taxon>
        <taxon>Natrialbaceae</taxon>
        <taxon>Natronobacterium</taxon>
    </lineage>
</organism>
<keyword evidence="2" id="KW-1185">Reference proteome</keyword>
<name>A0A1H1GKD6_NATTX</name>
<sequence>MSRIAILTLTVAVAVLVGTTGVAMADQGNGPPSDLPDPVPEFVTDVLEAIGDGVSSVASSLGQAVSNLTPASAVAVGDGVDVTNRYSNN</sequence>
<gene>
    <name evidence="1" type="ORF">SAMN04489842_2471</name>
</gene>